<dbReference type="PANTHER" id="PTHR28640">
    <property type="entry name" value="ADP-RIBOSYLATION FACTOR-LIKE PROTEIN 6-INTERACTING PROTEIN 6"/>
    <property type="match status" value="1"/>
</dbReference>
<gene>
    <name evidence="2" type="ORF">ANN_19291</name>
</gene>
<comment type="caution">
    <text evidence="2">The sequence shown here is derived from an EMBL/GenBank/DDBJ whole genome shotgun (WGS) entry which is preliminary data.</text>
</comment>
<keyword evidence="1" id="KW-1133">Transmembrane helix</keyword>
<feature type="transmembrane region" description="Helical" evidence="1">
    <location>
        <begin position="50"/>
        <end position="74"/>
    </location>
</feature>
<keyword evidence="1" id="KW-0472">Membrane</keyword>
<reference evidence="2 3" key="1">
    <citation type="journal article" date="2022" name="Allergy">
        <title>Genome assembly and annotation of Periplaneta americana reveal a comprehensive cockroach allergen profile.</title>
        <authorList>
            <person name="Wang L."/>
            <person name="Xiong Q."/>
            <person name="Saelim N."/>
            <person name="Wang L."/>
            <person name="Nong W."/>
            <person name="Wan A.T."/>
            <person name="Shi M."/>
            <person name="Liu X."/>
            <person name="Cao Q."/>
            <person name="Hui J.H.L."/>
            <person name="Sookrung N."/>
            <person name="Leung T.F."/>
            <person name="Tungtrongchitr A."/>
            <person name="Tsui S.K.W."/>
        </authorList>
    </citation>
    <scope>NUCLEOTIDE SEQUENCE [LARGE SCALE GENOMIC DNA]</scope>
    <source>
        <strain evidence="2">PWHHKU_190912</strain>
    </source>
</reference>
<dbReference type="InterPro" id="IPR029383">
    <property type="entry name" value="ARL6IP6"/>
</dbReference>
<name>A0ABQ8SA48_PERAM</name>
<feature type="transmembrane region" description="Helical" evidence="1">
    <location>
        <begin position="124"/>
        <end position="145"/>
    </location>
</feature>
<protein>
    <submittedName>
        <fullName evidence="2">Uncharacterized protein</fullName>
    </submittedName>
</protein>
<dbReference type="Pfam" id="PF15062">
    <property type="entry name" value="ARL6IP6"/>
    <property type="match status" value="1"/>
</dbReference>
<keyword evidence="1" id="KW-0812">Transmembrane</keyword>
<dbReference type="EMBL" id="JAJSOF020000031">
    <property type="protein sequence ID" value="KAJ4430700.1"/>
    <property type="molecule type" value="Genomic_DNA"/>
</dbReference>
<keyword evidence="3" id="KW-1185">Reference proteome</keyword>
<accession>A0ABQ8SA48</accession>
<evidence type="ECO:0000313" key="2">
    <source>
        <dbReference type="EMBL" id="KAJ4430700.1"/>
    </source>
</evidence>
<evidence type="ECO:0000256" key="1">
    <source>
        <dbReference type="SAM" id="Phobius"/>
    </source>
</evidence>
<sequence length="164" mass="18626">KPANLCKYERRKILHSKWTGHETVNDALNDLSFTSGEQRAIRDYSTELKFALVSFCASFIIVCSKLVLINRALFQKAYIYSKKYWISSSFGSYKLLSDESKTKISELLLSSDSVVRDFLGHFNWLLLPLLAGLGMTALTWCMIYVDSCIPGVKPPTPFSPNKNR</sequence>
<proteinExistence type="predicted"/>
<dbReference type="PANTHER" id="PTHR28640:SF1">
    <property type="entry name" value="ADP-RIBOSYLATION FACTOR-LIKE PROTEIN 6-INTERACTING PROTEIN 6"/>
    <property type="match status" value="1"/>
</dbReference>
<organism evidence="2 3">
    <name type="scientific">Periplaneta americana</name>
    <name type="common">American cockroach</name>
    <name type="synonym">Blatta americana</name>
    <dbReference type="NCBI Taxonomy" id="6978"/>
    <lineage>
        <taxon>Eukaryota</taxon>
        <taxon>Metazoa</taxon>
        <taxon>Ecdysozoa</taxon>
        <taxon>Arthropoda</taxon>
        <taxon>Hexapoda</taxon>
        <taxon>Insecta</taxon>
        <taxon>Pterygota</taxon>
        <taxon>Neoptera</taxon>
        <taxon>Polyneoptera</taxon>
        <taxon>Dictyoptera</taxon>
        <taxon>Blattodea</taxon>
        <taxon>Blattoidea</taxon>
        <taxon>Blattidae</taxon>
        <taxon>Blattinae</taxon>
        <taxon>Periplaneta</taxon>
    </lineage>
</organism>
<feature type="non-terminal residue" evidence="2">
    <location>
        <position position="1"/>
    </location>
</feature>
<dbReference type="Proteomes" id="UP001148838">
    <property type="component" value="Unassembled WGS sequence"/>
</dbReference>
<evidence type="ECO:0000313" key="3">
    <source>
        <dbReference type="Proteomes" id="UP001148838"/>
    </source>
</evidence>